<accession>A0A9D9HIX8</accession>
<feature type="domain" description="Thiol:disulfide interchange protein DsbD N-terminal" evidence="2">
    <location>
        <begin position="36"/>
        <end position="148"/>
    </location>
</feature>
<dbReference type="AlphaFoldDB" id="A0A9D9HIX8"/>
<dbReference type="EMBL" id="JADIMI010000071">
    <property type="protein sequence ID" value="MBO8452732.1"/>
    <property type="molecule type" value="Genomic_DNA"/>
</dbReference>
<dbReference type="Proteomes" id="UP000823661">
    <property type="component" value="Unassembled WGS sequence"/>
</dbReference>
<feature type="chain" id="PRO_5039348078" description="Thiol:disulfide interchange protein DsbD N-terminal domain-containing protein" evidence="1">
    <location>
        <begin position="21"/>
        <end position="150"/>
    </location>
</feature>
<organism evidence="3 4">
    <name type="scientific">Candidatus Cryptobacteroides intestinavium</name>
    <dbReference type="NCBI Taxonomy" id="2840766"/>
    <lineage>
        <taxon>Bacteria</taxon>
        <taxon>Pseudomonadati</taxon>
        <taxon>Bacteroidota</taxon>
        <taxon>Bacteroidia</taxon>
        <taxon>Bacteroidales</taxon>
        <taxon>Candidatus Cryptobacteroides</taxon>
    </lineage>
</organism>
<dbReference type="PANTHER" id="PTHR32234">
    <property type="entry name" value="THIOL:DISULFIDE INTERCHANGE PROTEIN DSBD"/>
    <property type="match status" value="1"/>
</dbReference>
<feature type="signal peptide" evidence="1">
    <location>
        <begin position="1"/>
        <end position="20"/>
    </location>
</feature>
<evidence type="ECO:0000256" key="1">
    <source>
        <dbReference type="SAM" id="SignalP"/>
    </source>
</evidence>
<evidence type="ECO:0000313" key="4">
    <source>
        <dbReference type="Proteomes" id="UP000823661"/>
    </source>
</evidence>
<keyword evidence="1" id="KW-0732">Signal</keyword>
<dbReference type="GO" id="GO:0045454">
    <property type="term" value="P:cell redox homeostasis"/>
    <property type="evidence" value="ECO:0007669"/>
    <property type="project" value="TreeGrafter"/>
</dbReference>
<dbReference type="Gene3D" id="2.60.40.1250">
    <property type="entry name" value="Thiol:disulfide interchange protein DsbD, N-terminal domain"/>
    <property type="match status" value="1"/>
</dbReference>
<dbReference type="InterPro" id="IPR028250">
    <property type="entry name" value="DsbDN"/>
</dbReference>
<comment type="caution">
    <text evidence="3">The sequence shown here is derived from an EMBL/GenBank/DDBJ whole genome shotgun (WGS) entry which is preliminary data.</text>
</comment>
<name>A0A9D9HIX8_9BACT</name>
<protein>
    <recommendedName>
        <fullName evidence="2">Thiol:disulfide interchange protein DsbD N-terminal domain-containing protein</fullName>
    </recommendedName>
</protein>
<gene>
    <name evidence="3" type="ORF">IAC06_07610</name>
</gene>
<dbReference type="PANTHER" id="PTHR32234:SF0">
    <property type="entry name" value="THIOL:DISULFIDE INTERCHANGE PROTEIN DSBD"/>
    <property type="match status" value="1"/>
</dbReference>
<evidence type="ECO:0000259" key="2">
    <source>
        <dbReference type="Pfam" id="PF11412"/>
    </source>
</evidence>
<reference evidence="3" key="1">
    <citation type="submission" date="2020-10" db="EMBL/GenBank/DDBJ databases">
        <authorList>
            <person name="Gilroy R."/>
        </authorList>
    </citation>
    <scope>NUCLEOTIDE SEQUENCE</scope>
    <source>
        <strain evidence="3">B1-20833</strain>
    </source>
</reference>
<reference evidence="3" key="2">
    <citation type="journal article" date="2021" name="PeerJ">
        <title>Extensive microbial diversity within the chicken gut microbiome revealed by metagenomics and culture.</title>
        <authorList>
            <person name="Gilroy R."/>
            <person name="Ravi A."/>
            <person name="Getino M."/>
            <person name="Pursley I."/>
            <person name="Horton D.L."/>
            <person name="Alikhan N.F."/>
            <person name="Baker D."/>
            <person name="Gharbi K."/>
            <person name="Hall N."/>
            <person name="Watson M."/>
            <person name="Adriaenssens E.M."/>
            <person name="Foster-Nyarko E."/>
            <person name="Jarju S."/>
            <person name="Secka A."/>
            <person name="Antonio M."/>
            <person name="Oren A."/>
            <person name="Chaudhuri R.R."/>
            <person name="La Ragione R."/>
            <person name="Hildebrand F."/>
            <person name="Pallen M.J."/>
        </authorList>
    </citation>
    <scope>NUCLEOTIDE SEQUENCE</scope>
    <source>
        <strain evidence="3">B1-20833</strain>
    </source>
</reference>
<proteinExistence type="predicted"/>
<dbReference type="Pfam" id="PF11412">
    <property type="entry name" value="DsbD_N"/>
    <property type="match status" value="1"/>
</dbReference>
<sequence length="150" mass="16529">MRILKLIVCLVLLLSGISMPAQDSSPVSFTVRQEQISEKEIQVIFEAEIAAGWHVYSTDMPDGGPISASVTVESAKGASADGKLQFAGEEVTAYDSMFGMEVRYFEKKVTFIQKFRIKGRRCAVKGFLEYAACNDMMCIPPATVEFSVKL</sequence>
<evidence type="ECO:0000313" key="3">
    <source>
        <dbReference type="EMBL" id="MBO8452732.1"/>
    </source>
</evidence>
<dbReference type="GO" id="GO:0015035">
    <property type="term" value="F:protein-disulfide reductase activity"/>
    <property type="evidence" value="ECO:0007669"/>
    <property type="project" value="TreeGrafter"/>
</dbReference>
<dbReference type="InterPro" id="IPR036929">
    <property type="entry name" value="DsbDN_sf"/>
</dbReference>